<organism evidence="2 3">
    <name type="scientific">Bacillus coahuilensis p1.1.43</name>
    <dbReference type="NCBI Taxonomy" id="1150625"/>
    <lineage>
        <taxon>Bacteria</taxon>
        <taxon>Bacillati</taxon>
        <taxon>Bacillota</taxon>
        <taxon>Bacilli</taxon>
        <taxon>Bacillales</taxon>
        <taxon>Bacillaceae</taxon>
        <taxon>Bacillus</taxon>
    </lineage>
</organism>
<feature type="transmembrane region" description="Helical" evidence="1">
    <location>
        <begin position="6"/>
        <end position="30"/>
    </location>
</feature>
<dbReference type="EMBL" id="LDYG01000027">
    <property type="protein sequence ID" value="KUP06752.1"/>
    <property type="molecule type" value="Genomic_DNA"/>
</dbReference>
<feature type="transmembrane region" description="Helical" evidence="1">
    <location>
        <begin position="39"/>
        <end position="60"/>
    </location>
</feature>
<comment type="caution">
    <text evidence="2">The sequence shown here is derived from an EMBL/GenBank/DDBJ whole genome shotgun (WGS) entry which is preliminary data.</text>
</comment>
<name>A0A147K8X0_9BACI</name>
<sequence length="206" mass="23760">MYYSIWGWIVPLLQILFVVGVVIIFSPLLIRLRVKTNRVINMVVIGFLLIFLLTLTNQFISRFIGTITEVQIIVTDRGNVIEGSGTYIVQDPFIKTSLNYLTDFSIEGKYVQPIIENGVSDLLETDYTIRGQLTPSEIYLLSNEYGDSMIENYFYLEQTIELEVENKLSEVSKKDITEEFVEETFTRQINELNHILGRNIISLTIE</sequence>
<accession>A0A147K8X0</accession>
<proteinExistence type="predicted"/>
<evidence type="ECO:0000313" key="2">
    <source>
        <dbReference type="EMBL" id="KUP06752.1"/>
    </source>
</evidence>
<reference evidence="2 3" key="1">
    <citation type="journal article" date="2016" name="Front. Microbiol.">
        <title>Microevolution Analysis of Bacillus coahuilensis Unveils Differences in Phosphorus Acquisition Strategies and Their Regulation.</title>
        <authorList>
            <person name="Gomez-Lunar Z."/>
            <person name="Hernandez-Gonzalez I."/>
            <person name="Rodriguez-Torres M.D."/>
            <person name="Souza V."/>
            <person name="Olmedo-Alvarez G."/>
        </authorList>
    </citation>
    <scope>NUCLEOTIDE SEQUENCE [LARGE SCALE GENOMIC DNA]</scope>
    <source>
        <strain evidence="3">p1.1.43</strain>
    </source>
</reference>
<keyword evidence="3" id="KW-1185">Reference proteome</keyword>
<gene>
    <name evidence="2" type="ORF">Q75_07290</name>
</gene>
<dbReference type="RefSeq" id="WP_059350919.1">
    <property type="nucleotide sequence ID" value="NZ_LDYG01000027.1"/>
</dbReference>
<keyword evidence="1" id="KW-0472">Membrane</keyword>
<protein>
    <submittedName>
        <fullName evidence="2">Uncharacterized protein</fullName>
    </submittedName>
</protein>
<dbReference type="Proteomes" id="UP000074108">
    <property type="component" value="Unassembled WGS sequence"/>
</dbReference>
<dbReference type="PATRIC" id="fig|1150625.3.peg.1531"/>
<keyword evidence="1" id="KW-1133">Transmembrane helix</keyword>
<keyword evidence="1" id="KW-0812">Transmembrane</keyword>
<evidence type="ECO:0000313" key="3">
    <source>
        <dbReference type="Proteomes" id="UP000074108"/>
    </source>
</evidence>
<evidence type="ECO:0000256" key="1">
    <source>
        <dbReference type="SAM" id="Phobius"/>
    </source>
</evidence>
<dbReference type="AlphaFoldDB" id="A0A147K8X0"/>